<evidence type="ECO:0000313" key="9">
    <source>
        <dbReference type="EMBL" id="CAK0906852.1"/>
    </source>
</evidence>
<dbReference type="EMBL" id="CAUYUJ010021756">
    <property type="protein sequence ID" value="CAK0906852.1"/>
    <property type="molecule type" value="Genomic_DNA"/>
</dbReference>
<evidence type="ECO:0000256" key="3">
    <source>
        <dbReference type="ARBA" id="ARBA00022449"/>
    </source>
</evidence>
<dbReference type="PANTHER" id="PTHR10846">
    <property type="entry name" value="SODIUM/POTASSIUM/CALCIUM EXCHANGER"/>
    <property type="match status" value="1"/>
</dbReference>
<reference evidence="9" key="1">
    <citation type="submission" date="2023-10" db="EMBL/GenBank/DDBJ databases">
        <authorList>
            <person name="Chen Y."/>
            <person name="Shah S."/>
            <person name="Dougan E. K."/>
            <person name="Thang M."/>
            <person name="Chan C."/>
        </authorList>
    </citation>
    <scope>NUCLEOTIDE SEQUENCE [LARGE SCALE GENOMIC DNA]</scope>
</reference>
<feature type="transmembrane region" description="Helical" evidence="7">
    <location>
        <begin position="32"/>
        <end position="50"/>
    </location>
</feature>
<organism evidence="9 10">
    <name type="scientific">Prorocentrum cordatum</name>
    <dbReference type="NCBI Taxonomy" id="2364126"/>
    <lineage>
        <taxon>Eukaryota</taxon>
        <taxon>Sar</taxon>
        <taxon>Alveolata</taxon>
        <taxon>Dinophyceae</taxon>
        <taxon>Prorocentrales</taxon>
        <taxon>Prorocentraceae</taxon>
        <taxon>Prorocentrum</taxon>
    </lineage>
</organism>
<feature type="domain" description="Sodium/calcium exchanger membrane region" evidence="8">
    <location>
        <begin position="36"/>
        <end position="79"/>
    </location>
</feature>
<dbReference type="Pfam" id="PF01699">
    <property type="entry name" value="Na_Ca_ex"/>
    <property type="match status" value="1"/>
</dbReference>
<keyword evidence="10" id="KW-1185">Reference proteome</keyword>
<evidence type="ECO:0000256" key="2">
    <source>
        <dbReference type="ARBA" id="ARBA00005364"/>
    </source>
</evidence>
<keyword evidence="3" id="KW-0050">Antiport</keyword>
<keyword evidence="5 7" id="KW-1133">Transmembrane helix</keyword>
<dbReference type="InterPro" id="IPR004837">
    <property type="entry name" value="NaCa_Exmemb"/>
</dbReference>
<evidence type="ECO:0000256" key="5">
    <source>
        <dbReference type="ARBA" id="ARBA00022989"/>
    </source>
</evidence>
<feature type="non-terminal residue" evidence="9">
    <location>
        <position position="79"/>
    </location>
</feature>
<comment type="caution">
    <text evidence="9">The sequence shown here is derived from an EMBL/GenBank/DDBJ whole genome shotgun (WGS) entry which is preliminary data.</text>
</comment>
<keyword evidence="4 7" id="KW-0812">Transmembrane</keyword>
<evidence type="ECO:0000256" key="1">
    <source>
        <dbReference type="ARBA" id="ARBA00004141"/>
    </source>
</evidence>
<keyword evidence="6 7" id="KW-0472">Membrane</keyword>
<dbReference type="PANTHER" id="PTHR10846:SF8">
    <property type="entry name" value="INNER MEMBRANE PROTEIN YRBG"/>
    <property type="match status" value="1"/>
</dbReference>
<proteinExistence type="inferred from homology"/>
<dbReference type="Proteomes" id="UP001189429">
    <property type="component" value="Unassembled WGS sequence"/>
</dbReference>
<sequence length="79" mass="8924">MLPISHLEVGYGAEGEDDLIRLKENSDRWWRIPLYVFVIVYMFLAIATVCDEFFVPALEAFVDEFGISMDVAGATFMAA</sequence>
<dbReference type="InterPro" id="IPR004481">
    <property type="entry name" value="K/Na/Ca-exchanger"/>
</dbReference>
<keyword evidence="3" id="KW-0813">Transport</keyword>
<evidence type="ECO:0000256" key="4">
    <source>
        <dbReference type="ARBA" id="ARBA00022692"/>
    </source>
</evidence>
<accession>A0ABN9Y2Z1</accession>
<evidence type="ECO:0000256" key="6">
    <source>
        <dbReference type="ARBA" id="ARBA00023136"/>
    </source>
</evidence>
<protein>
    <recommendedName>
        <fullName evidence="8">Sodium/calcium exchanger membrane region domain-containing protein</fullName>
    </recommendedName>
</protein>
<evidence type="ECO:0000256" key="7">
    <source>
        <dbReference type="SAM" id="Phobius"/>
    </source>
</evidence>
<comment type="subcellular location">
    <subcellularLocation>
        <location evidence="1">Membrane</location>
        <topology evidence="1">Multi-pass membrane protein</topology>
    </subcellularLocation>
</comment>
<comment type="similarity">
    <text evidence="2">Belongs to the Ca(2+):cation antiporter (CaCA) (TC 2.A.19) family. SLC24A subfamily.</text>
</comment>
<name>A0ABN9Y2Z1_9DINO</name>
<evidence type="ECO:0000259" key="8">
    <source>
        <dbReference type="Pfam" id="PF01699"/>
    </source>
</evidence>
<evidence type="ECO:0000313" key="10">
    <source>
        <dbReference type="Proteomes" id="UP001189429"/>
    </source>
</evidence>
<gene>
    <name evidence="9" type="ORF">PCOR1329_LOCUS82032</name>
</gene>